<reference evidence="2" key="1">
    <citation type="journal article" date="2019" name="Int. J. Syst. Evol. Microbiol.">
        <title>The Global Catalogue of Microorganisms (GCM) 10K type strain sequencing project: providing services to taxonomists for standard genome sequencing and annotation.</title>
        <authorList>
            <consortium name="The Broad Institute Genomics Platform"/>
            <consortium name="The Broad Institute Genome Sequencing Center for Infectious Disease"/>
            <person name="Wu L."/>
            <person name="Ma J."/>
        </authorList>
    </citation>
    <scope>NUCLEOTIDE SEQUENCE [LARGE SCALE GENOMIC DNA]</scope>
    <source>
        <strain evidence="2">JCM 17441</strain>
    </source>
</reference>
<name>A0ABP8DV53_9ACTN</name>
<proteinExistence type="predicted"/>
<organism evidence="1 2">
    <name type="scientific">Dactylosporangium darangshiense</name>
    <dbReference type="NCBI Taxonomy" id="579108"/>
    <lineage>
        <taxon>Bacteria</taxon>
        <taxon>Bacillati</taxon>
        <taxon>Actinomycetota</taxon>
        <taxon>Actinomycetes</taxon>
        <taxon>Micromonosporales</taxon>
        <taxon>Micromonosporaceae</taxon>
        <taxon>Dactylosporangium</taxon>
    </lineage>
</organism>
<dbReference type="Proteomes" id="UP001500620">
    <property type="component" value="Unassembled WGS sequence"/>
</dbReference>
<dbReference type="EMBL" id="BAABAT010000082">
    <property type="protein sequence ID" value="GAA4263853.1"/>
    <property type="molecule type" value="Genomic_DNA"/>
</dbReference>
<sequence>MVRRHAYAAAGATTERTPLRRAGRFPTFMLRAGCVGKAEGPGFSGRLGAGNPPADA</sequence>
<evidence type="ECO:0000313" key="1">
    <source>
        <dbReference type="EMBL" id="GAA4263853.1"/>
    </source>
</evidence>
<gene>
    <name evidence="1" type="ORF">GCM10022255_112160</name>
</gene>
<keyword evidence="2" id="KW-1185">Reference proteome</keyword>
<accession>A0ABP8DV53</accession>
<comment type="caution">
    <text evidence="1">The sequence shown here is derived from an EMBL/GenBank/DDBJ whole genome shotgun (WGS) entry which is preliminary data.</text>
</comment>
<evidence type="ECO:0000313" key="2">
    <source>
        <dbReference type="Proteomes" id="UP001500620"/>
    </source>
</evidence>
<protein>
    <submittedName>
        <fullName evidence="1">Uncharacterized protein</fullName>
    </submittedName>
</protein>